<dbReference type="GeneID" id="301326898"/>
<dbReference type="PANTHER" id="PTHR48100:SF1">
    <property type="entry name" value="HISTIDINE PHOSPHATASE FAMILY PROTEIN-RELATED"/>
    <property type="match status" value="1"/>
</dbReference>
<dbReference type="RefSeq" id="WP_301551387.1">
    <property type="nucleotide sequence ID" value="NZ_JAQRMZ010000003.1"/>
</dbReference>
<dbReference type="InterPro" id="IPR050275">
    <property type="entry name" value="PGM_Phosphatase"/>
</dbReference>
<gene>
    <name evidence="1" type="ORF">QO000_002175</name>
</gene>
<dbReference type="Proteomes" id="UP001226720">
    <property type="component" value="Unassembled WGS sequence"/>
</dbReference>
<comment type="caution">
    <text evidence="1">The sequence shown here is derived from an EMBL/GenBank/DDBJ whole genome shotgun (WGS) entry which is preliminary data.</text>
</comment>
<dbReference type="SMART" id="SM00855">
    <property type="entry name" value="PGAM"/>
    <property type="match status" value="1"/>
</dbReference>
<dbReference type="InterPro" id="IPR013078">
    <property type="entry name" value="His_Pase_superF_clade-1"/>
</dbReference>
<name>A0ABU0K497_9BACL</name>
<organism evidence="1 2">
    <name type="scientific">Guptibacillus hwajinpoensis</name>
    <dbReference type="NCBI Taxonomy" id="208199"/>
    <lineage>
        <taxon>Bacteria</taxon>
        <taxon>Bacillati</taxon>
        <taxon>Bacillota</taxon>
        <taxon>Bacilli</taxon>
        <taxon>Bacillales</taxon>
        <taxon>Guptibacillaceae</taxon>
        <taxon>Guptibacillus</taxon>
    </lineage>
</organism>
<dbReference type="GO" id="GO:0004619">
    <property type="term" value="F:phosphoglycerate mutase activity"/>
    <property type="evidence" value="ECO:0007669"/>
    <property type="project" value="UniProtKB-EC"/>
</dbReference>
<reference evidence="1" key="1">
    <citation type="submission" date="2023-07" db="EMBL/GenBank/DDBJ databases">
        <title>Genomic Encyclopedia of Type Strains, Phase IV (KMG-IV): sequencing the most valuable type-strain genomes for metagenomic binning, comparative biology and taxonomic classification.</title>
        <authorList>
            <person name="Goeker M."/>
        </authorList>
    </citation>
    <scope>NUCLEOTIDE SEQUENCE [LARGE SCALE GENOMIC DNA]</scope>
    <source>
        <strain evidence="1">JSM 076093</strain>
    </source>
</reference>
<dbReference type="SUPFAM" id="SSF53254">
    <property type="entry name" value="Phosphoglycerate mutase-like"/>
    <property type="match status" value="1"/>
</dbReference>
<accession>A0ABU0K497</accession>
<protein>
    <submittedName>
        <fullName evidence="1">Phosphoglycerate mutase</fullName>
        <ecNumber evidence="1">5.4.2.12</ecNumber>
    </submittedName>
</protein>
<dbReference type="Pfam" id="PF00300">
    <property type="entry name" value="His_Phos_1"/>
    <property type="match status" value="1"/>
</dbReference>
<dbReference type="EMBL" id="JAUSWM010000003">
    <property type="protein sequence ID" value="MDQ0483203.1"/>
    <property type="molecule type" value="Genomic_DNA"/>
</dbReference>
<keyword evidence="2" id="KW-1185">Reference proteome</keyword>
<dbReference type="Gene3D" id="3.40.50.1240">
    <property type="entry name" value="Phosphoglycerate mutase-like"/>
    <property type="match status" value="1"/>
</dbReference>
<evidence type="ECO:0000313" key="2">
    <source>
        <dbReference type="Proteomes" id="UP001226720"/>
    </source>
</evidence>
<evidence type="ECO:0000313" key="1">
    <source>
        <dbReference type="EMBL" id="MDQ0483203.1"/>
    </source>
</evidence>
<dbReference type="PANTHER" id="PTHR48100">
    <property type="entry name" value="BROAD-SPECIFICITY PHOSPHATASE YOR283W-RELATED"/>
    <property type="match status" value="1"/>
</dbReference>
<dbReference type="CDD" id="cd07067">
    <property type="entry name" value="HP_PGM_like"/>
    <property type="match status" value="1"/>
</dbReference>
<dbReference type="EC" id="5.4.2.12" evidence="1"/>
<dbReference type="InterPro" id="IPR029033">
    <property type="entry name" value="His_PPase_superfam"/>
</dbReference>
<sequence length="191" mass="21997">MRIGFIRHGRTSWNKDKRAQGSSDIHLDHEGRKEAEKLAQHLDRNEWSVIVSSHLARAKQTADNIAETLGIEVLIDQRLREASGGMIEGTTEQERIEKWGENWRALDLGIEAEEIVVARAREAITEFEENFHGKNILIVSHGSFLRHYFKSALPTLNHERHLFNTSLTIVEKQNDDWVNVAYNSTPHLNQR</sequence>
<keyword evidence="1" id="KW-0413">Isomerase</keyword>
<proteinExistence type="predicted"/>